<protein>
    <submittedName>
        <fullName evidence="2">Protein of uncharacterized function (DUF402)</fullName>
    </submittedName>
</protein>
<dbReference type="KEGG" id="rcr:NCTC10994_00239"/>
<dbReference type="EMBL" id="LS483468">
    <property type="protein sequence ID" value="SQI28494.1"/>
    <property type="molecule type" value="Genomic_DNA"/>
</dbReference>
<proteinExistence type="predicted"/>
<keyword evidence="3" id="KW-1185">Reference proteome</keyword>
<dbReference type="PIRSF" id="PIRSF012622">
    <property type="entry name" value="UCP012622"/>
    <property type="match status" value="1"/>
</dbReference>
<dbReference type="InterPro" id="IPR035930">
    <property type="entry name" value="FomD-like_sf"/>
</dbReference>
<feature type="domain" description="DUF402" evidence="1">
    <location>
        <begin position="46"/>
        <end position="174"/>
    </location>
</feature>
<dbReference type="Gene3D" id="2.40.380.10">
    <property type="entry name" value="FomD-like"/>
    <property type="match status" value="1"/>
</dbReference>
<dbReference type="InterPro" id="IPR007295">
    <property type="entry name" value="DUF402"/>
</dbReference>
<reference evidence="2 3" key="1">
    <citation type="submission" date="2018-06" db="EMBL/GenBank/DDBJ databases">
        <authorList>
            <consortium name="Pathogen Informatics"/>
            <person name="Doyle S."/>
        </authorList>
    </citation>
    <scope>NUCLEOTIDE SEQUENCE [LARGE SCALE GENOMIC DNA]</scope>
    <source>
        <strain evidence="2 3">NCTC10994</strain>
    </source>
</reference>
<dbReference type="SUPFAM" id="SSF159234">
    <property type="entry name" value="FomD-like"/>
    <property type="match status" value="1"/>
</dbReference>
<sequence>MQRRFPADVQRLFRQGRYRANMPSHLHPIKVERFDVPAQTNTDPKGNVRPVEMYRVEPWGLYMARPADHHEFGYVESWLLPSRHLRVTIFHYRPGHERDLDRYVDIGEYWRDGEVWHSYDHYIDLLVRTGRGTAIEDIDELFAAVAAGLIDTDDAESAVLRAFEAVDGIAAHGHDVDAWLTSVGLPITWR</sequence>
<evidence type="ECO:0000313" key="3">
    <source>
        <dbReference type="Proteomes" id="UP000249091"/>
    </source>
</evidence>
<name>A0A2X4WWP4_9NOCA</name>
<organism evidence="2 3">
    <name type="scientific">Rhodococcus coprophilus</name>
    <dbReference type="NCBI Taxonomy" id="38310"/>
    <lineage>
        <taxon>Bacteria</taxon>
        <taxon>Bacillati</taxon>
        <taxon>Actinomycetota</taxon>
        <taxon>Actinomycetes</taxon>
        <taxon>Mycobacteriales</taxon>
        <taxon>Nocardiaceae</taxon>
        <taxon>Rhodococcus</taxon>
    </lineage>
</organism>
<accession>A0A2X4WWP4</accession>
<dbReference type="STRING" id="1219011.GCA_001895045_00914"/>
<evidence type="ECO:0000259" key="1">
    <source>
        <dbReference type="Pfam" id="PF04167"/>
    </source>
</evidence>
<dbReference type="AlphaFoldDB" id="A0A2X4WWP4"/>
<dbReference type="Proteomes" id="UP000249091">
    <property type="component" value="Chromosome 1"/>
</dbReference>
<gene>
    <name evidence="2" type="ORF">NCTC10994_00239</name>
</gene>
<dbReference type="Pfam" id="PF04167">
    <property type="entry name" value="DUF402"/>
    <property type="match status" value="1"/>
</dbReference>
<dbReference type="InterPro" id="IPR014465">
    <property type="entry name" value="UCP012622"/>
</dbReference>
<evidence type="ECO:0000313" key="2">
    <source>
        <dbReference type="EMBL" id="SQI28494.1"/>
    </source>
</evidence>